<organism evidence="1 2">
    <name type="scientific">Phaseolus angularis</name>
    <name type="common">Azuki bean</name>
    <name type="synonym">Vigna angularis</name>
    <dbReference type="NCBI Taxonomy" id="3914"/>
    <lineage>
        <taxon>Eukaryota</taxon>
        <taxon>Viridiplantae</taxon>
        <taxon>Streptophyta</taxon>
        <taxon>Embryophyta</taxon>
        <taxon>Tracheophyta</taxon>
        <taxon>Spermatophyta</taxon>
        <taxon>Magnoliopsida</taxon>
        <taxon>eudicotyledons</taxon>
        <taxon>Gunneridae</taxon>
        <taxon>Pentapetalae</taxon>
        <taxon>rosids</taxon>
        <taxon>fabids</taxon>
        <taxon>Fabales</taxon>
        <taxon>Fabaceae</taxon>
        <taxon>Papilionoideae</taxon>
        <taxon>50 kb inversion clade</taxon>
        <taxon>NPAAA clade</taxon>
        <taxon>indigoferoid/millettioid clade</taxon>
        <taxon>Phaseoleae</taxon>
        <taxon>Vigna</taxon>
    </lineage>
</organism>
<dbReference type="AlphaFoldDB" id="A0A0L9TE51"/>
<dbReference type="EMBL" id="KQ258442">
    <property type="protein sequence ID" value="KOM28671.1"/>
    <property type="molecule type" value="Genomic_DNA"/>
</dbReference>
<sequence length="213" mass="24420">MSKTQGIRGEVKETKFVSSFQLVVRPSSAWKSSSGATSRTSMSKACSGSRHMRWRTRHLLCRRPPILDLSFPDSHTAARNCLFTTSRKAMGLEEVDARELRRQTVTRFSEDLRSVRFAAADDNHVVQEVKLLAKKEDLLLEWFCDGEEDEIESHKRVLVRRLISGSPERREDEVGVSEEEEKVSTYLRFTVPHVIKCQLTMPKGKKFKAVYDS</sequence>
<dbReference type="Gramene" id="KOM28671">
    <property type="protein sequence ID" value="KOM28671"/>
    <property type="gene ID" value="LR48_Vigan561s006100"/>
</dbReference>
<dbReference type="PANTHER" id="PTHR36068:SF1">
    <property type="entry name" value="OS01G0102500 PROTEIN"/>
    <property type="match status" value="1"/>
</dbReference>
<protein>
    <submittedName>
        <fullName evidence="1">Uncharacterized protein</fullName>
    </submittedName>
</protein>
<proteinExistence type="predicted"/>
<dbReference type="Proteomes" id="UP000053144">
    <property type="component" value="Unassembled WGS sequence"/>
</dbReference>
<accession>A0A0L9TE51</accession>
<name>A0A0L9TE51_PHAAN</name>
<evidence type="ECO:0000313" key="2">
    <source>
        <dbReference type="Proteomes" id="UP000053144"/>
    </source>
</evidence>
<gene>
    <name evidence="1" type="ORF">LR48_Vigan561s006100</name>
</gene>
<evidence type="ECO:0000313" key="1">
    <source>
        <dbReference type="EMBL" id="KOM28671.1"/>
    </source>
</evidence>
<dbReference type="PANTHER" id="PTHR36068">
    <property type="entry name" value="OS01G0102500 PROTEIN"/>
    <property type="match status" value="1"/>
</dbReference>
<reference evidence="2" key="1">
    <citation type="journal article" date="2015" name="Proc. Natl. Acad. Sci. U.S.A.">
        <title>Genome sequencing of adzuki bean (Vigna angularis) provides insight into high starch and low fat accumulation and domestication.</title>
        <authorList>
            <person name="Yang K."/>
            <person name="Tian Z."/>
            <person name="Chen C."/>
            <person name="Luo L."/>
            <person name="Zhao B."/>
            <person name="Wang Z."/>
            <person name="Yu L."/>
            <person name="Li Y."/>
            <person name="Sun Y."/>
            <person name="Li W."/>
            <person name="Chen Y."/>
            <person name="Li Y."/>
            <person name="Zhang Y."/>
            <person name="Ai D."/>
            <person name="Zhao J."/>
            <person name="Shang C."/>
            <person name="Ma Y."/>
            <person name="Wu B."/>
            <person name="Wang M."/>
            <person name="Gao L."/>
            <person name="Sun D."/>
            <person name="Zhang P."/>
            <person name="Guo F."/>
            <person name="Wang W."/>
            <person name="Li Y."/>
            <person name="Wang J."/>
            <person name="Varshney R.K."/>
            <person name="Wang J."/>
            <person name="Ling H.Q."/>
            <person name="Wan P."/>
        </authorList>
    </citation>
    <scope>NUCLEOTIDE SEQUENCE</scope>
    <source>
        <strain evidence="2">cv. Jingnong 6</strain>
    </source>
</reference>